<dbReference type="RefSeq" id="WP_002594493.1">
    <property type="nucleotide sequence ID" value="NZ_KB850989.1"/>
</dbReference>
<protein>
    <recommendedName>
        <fullName evidence="3">DUF4868 domain-containing protein</fullName>
    </recommendedName>
</protein>
<proteinExistence type="predicted"/>
<dbReference type="Proteomes" id="UP000013085">
    <property type="component" value="Unassembled WGS sequence"/>
</dbReference>
<accession>A0A0E2H4S7</accession>
<dbReference type="AlphaFoldDB" id="A0A0E2H4S7"/>
<evidence type="ECO:0000313" key="2">
    <source>
        <dbReference type="Proteomes" id="UP000013085"/>
    </source>
</evidence>
<evidence type="ECO:0000313" key="1">
    <source>
        <dbReference type="EMBL" id="ENZ08818.1"/>
    </source>
</evidence>
<evidence type="ECO:0008006" key="3">
    <source>
        <dbReference type="Google" id="ProtNLM"/>
    </source>
</evidence>
<dbReference type="PATRIC" id="fig|999408.3.peg.5233"/>
<comment type="caution">
    <text evidence="1">The sequence shown here is derived from an EMBL/GenBank/DDBJ whole genome shotgun (WGS) entry which is preliminary data.</text>
</comment>
<organism evidence="1 2">
    <name type="scientific">[Clostridium] clostridioforme 90A8</name>
    <dbReference type="NCBI Taxonomy" id="999408"/>
    <lineage>
        <taxon>Bacteria</taxon>
        <taxon>Bacillati</taxon>
        <taxon>Bacillota</taxon>
        <taxon>Clostridia</taxon>
        <taxon>Lachnospirales</taxon>
        <taxon>Lachnospiraceae</taxon>
        <taxon>Enterocloster</taxon>
    </lineage>
</organism>
<sequence length="314" mass="36317">MENQREHGKKDVAEKTSKEITVNSLAELFADDEFGFEMFIMTKTGNPPIKHFTFYEGPTGRENDFKHKVQNSIVKSIRELYLDDEAEYAMAEQAGGNQNIFYIIKQDDDYKPFELLNIQEEQMGPFCMDDLRTLRDVENLIDLFDERYTVSLVTGAYDFDSLRKLVRGLQTESRKLRALLNKAAIPYSESEVFSDALSAAEYDLDQGARISQQYIGTNLATRFFSMFWAGKMYLQKELKMGITILNVIIVGTLPYAQSKKGKRDVNRLYIEEYKRNTCSKHELIADFSRSQENDLPFFGLFFQKHGTEVPVPKR</sequence>
<dbReference type="HOGENOM" id="CLU_884816_0_0_9"/>
<gene>
    <name evidence="1" type="ORF">HMPREF1090_04858</name>
</gene>
<dbReference type="EMBL" id="AGYR01000060">
    <property type="protein sequence ID" value="ENZ08818.1"/>
    <property type="molecule type" value="Genomic_DNA"/>
</dbReference>
<name>A0A0E2H4S7_9FIRM</name>
<reference evidence="1 2" key="1">
    <citation type="submission" date="2013-01" db="EMBL/GenBank/DDBJ databases">
        <title>The Genome Sequence of Clostridium clostridioforme 90A8.</title>
        <authorList>
            <consortium name="The Broad Institute Genome Sequencing Platform"/>
            <person name="Earl A."/>
            <person name="Ward D."/>
            <person name="Feldgarden M."/>
            <person name="Gevers D."/>
            <person name="Courvalin P."/>
            <person name="Lambert T."/>
            <person name="Walker B."/>
            <person name="Young S.K."/>
            <person name="Zeng Q."/>
            <person name="Gargeya S."/>
            <person name="Fitzgerald M."/>
            <person name="Haas B."/>
            <person name="Abouelleil A."/>
            <person name="Alvarado L."/>
            <person name="Arachchi H.M."/>
            <person name="Berlin A.M."/>
            <person name="Chapman S.B."/>
            <person name="Dewar J."/>
            <person name="Goldberg J."/>
            <person name="Griggs A."/>
            <person name="Gujja S."/>
            <person name="Hansen M."/>
            <person name="Howarth C."/>
            <person name="Imamovic A."/>
            <person name="Larimer J."/>
            <person name="McCowan C."/>
            <person name="Murphy C."/>
            <person name="Neiman D."/>
            <person name="Pearson M."/>
            <person name="Priest M."/>
            <person name="Roberts A."/>
            <person name="Saif S."/>
            <person name="Shea T."/>
            <person name="Sisk P."/>
            <person name="Sykes S."/>
            <person name="Wortman J."/>
            <person name="Nusbaum C."/>
            <person name="Birren B."/>
        </authorList>
    </citation>
    <scope>NUCLEOTIDE SEQUENCE [LARGE SCALE GENOMIC DNA]</scope>
    <source>
        <strain evidence="1 2">90A8</strain>
    </source>
</reference>